<dbReference type="InterPro" id="IPR027353">
    <property type="entry name" value="NET_dom"/>
</dbReference>
<dbReference type="AlphaFoldDB" id="A0A8T0T0L9"/>
<evidence type="ECO:0000313" key="5">
    <source>
        <dbReference type="Proteomes" id="UP000823388"/>
    </source>
</evidence>
<evidence type="ECO:0000259" key="3">
    <source>
        <dbReference type="PROSITE" id="PS51525"/>
    </source>
</evidence>
<dbReference type="Gene3D" id="1.20.1270.220">
    <property type="match status" value="1"/>
</dbReference>
<gene>
    <name evidence="4" type="ORF">PVAP13_5KG706900</name>
</gene>
<dbReference type="OrthoDB" id="21449at2759"/>
<protein>
    <recommendedName>
        <fullName evidence="3">NET domain-containing protein</fullName>
    </recommendedName>
</protein>
<evidence type="ECO:0000313" key="4">
    <source>
        <dbReference type="EMBL" id="KAG2602753.1"/>
    </source>
</evidence>
<sequence length="277" mass="31503">MTEGTCSAASRHLLPRHQESTKKRKKASEATIRETWAELGQEGTRGSEIEGSEMASRIQYRNLTRKSFEENESNVDLMEHYKCILSKMLRGQDDSFCKGVNNEVQGTSTQNKGKEGYICKRTFPLFKEQFGGLSKNDKEKIKLALHEIITFLNNDVDEVDRDIQAMEESGETCQEVVKKLSTGLLGKLGKMAQGVDDLLNTAASKCRPMSTEEKIELGKCIRKLPEEALNRLVEIITRRKLASENSDRITMNLGELDDATLWRLYYHVEYALKENKK</sequence>
<reference evidence="4 5" key="1">
    <citation type="submission" date="2020-05" db="EMBL/GenBank/DDBJ databases">
        <title>WGS assembly of Panicum virgatum.</title>
        <authorList>
            <person name="Lovell J.T."/>
            <person name="Jenkins J."/>
            <person name="Shu S."/>
            <person name="Juenger T.E."/>
            <person name="Schmutz J."/>
        </authorList>
    </citation>
    <scope>NUCLEOTIDE SEQUENCE [LARGE SCALE GENOMIC DNA]</scope>
    <source>
        <strain evidence="5">cv. AP13</strain>
    </source>
</reference>
<dbReference type="InterPro" id="IPR038336">
    <property type="entry name" value="NET_sf"/>
</dbReference>
<evidence type="ECO:0000256" key="2">
    <source>
        <dbReference type="ARBA" id="ARBA00023163"/>
    </source>
</evidence>
<comment type="caution">
    <text evidence="4">The sequence shown here is derived from an EMBL/GenBank/DDBJ whole genome shotgun (WGS) entry which is preliminary data.</text>
</comment>
<dbReference type="Proteomes" id="UP000823388">
    <property type="component" value="Chromosome 5K"/>
</dbReference>
<keyword evidence="1" id="KW-0805">Transcription regulation</keyword>
<evidence type="ECO:0000256" key="1">
    <source>
        <dbReference type="ARBA" id="ARBA00023015"/>
    </source>
</evidence>
<accession>A0A8T0T0L9</accession>
<keyword evidence="2" id="KW-0804">Transcription</keyword>
<dbReference type="Pfam" id="PF17035">
    <property type="entry name" value="BET"/>
    <property type="match status" value="1"/>
</dbReference>
<dbReference type="PROSITE" id="PS51525">
    <property type="entry name" value="NET"/>
    <property type="match status" value="1"/>
</dbReference>
<feature type="domain" description="NET" evidence="3">
    <location>
        <begin position="199"/>
        <end position="277"/>
    </location>
</feature>
<keyword evidence="5" id="KW-1185">Reference proteome</keyword>
<dbReference type="EMBL" id="CM029045">
    <property type="protein sequence ID" value="KAG2602753.1"/>
    <property type="molecule type" value="Genomic_DNA"/>
</dbReference>
<name>A0A8T0T0L9_PANVG</name>
<proteinExistence type="predicted"/>
<organism evidence="4 5">
    <name type="scientific">Panicum virgatum</name>
    <name type="common">Blackwell switchgrass</name>
    <dbReference type="NCBI Taxonomy" id="38727"/>
    <lineage>
        <taxon>Eukaryota</taxon>
        <taxon>Viridiplantae</taxon>
        <taxon>Streptophyta</taxon>
        <taxon>Embryophyta</taxon>
        <taxon>Tracheophyta</taxon>
        <taxon>Spermatophyta</taxon>
        <taxon>Magnoliopsida</taxon>
        <taxon>Liliopsida</taxon>
        <taxon>Poales</taxon>
        <taxon>Poaceae</taxon>
        <taxon>PACMAD clade</taxon>
        <taxon>Panicoideae</taxon>
        <taxon>Panicodae</taxon>
        <taxon>Paniceae</taxon>
        <taxon>Panicinae</taxon>
        <taxon>Panicum</taxon>
        <taxon>Panicum sect. Hiantes</taxon>
    </lineage>
</organism>
<dbReference type="PANTHER" id="PTHR45926">
    <property type="entry name" value="OSJNBA0053K19.4 PROTEIN"/>
    <property type="match status" value="1"/>
</dbReference>